<dbReference type="InterPro" id="IPR038606">
    <property type="entry name" value="To_sf"/>
</dbReference>
<keyword evidence="2" id="KW-1185">Reference proteome</keyword>
<protein>
    <submittedName>
        <fullName evidence="1">Uncharacterized protein</fullName>
    </submittedName>
</protein>
<dbReference type="AlphaFoldDB" id="A0A5E4QV62"/>
<organism evidence="1 2">
    <name type="scientific">Leptidea sinapis</name>
    <dbReference type="NCBI Taxonomy" id="189913"/>
    <lineage>
        <taxon>Eukaryota</taxon>
        <taxon>Metazoa</taxon>
        <taxon>Ecdysozoa</taxon>
        <taxon>Arthropoda</taxon>
        <taxon>Hexapoda</taxon>
        <taxon>Insecta</taxon>
        <taxon>Pterygota</taxon>
        <taxon>Neoptera</taxon>
        <taxon>Endopterygota</taxon>
        <taxon>Lepidoptera</taxon>
        <taxon>Glossata</taxon>
        <taxon>Ditrysia</taxon>
        <taxon>Papilionoidea</taxon>
        <taxon>Pieridae</taxon>
        <taxon>Dismorphiinae</taxon>
        <taxon>Leptidea</taxon>
    </lineage>
</organism>
<dbReference type="Proteomes" id="UP000324832">
    <property type="component" value="Unassembled WGS sequence"/>
</dbReference>
<dbReference type="Pfam" id="PF06585">
    <property type="entry name" value="JHBP"/>
    <property type="match status" value="1"/>
</dbReference>
<sequence>MLHLSHFSDRSSVVTKCRASDSECMKESAQAILPKFALGLQQFNVETLDPITFDKIVADNPNLKLTLTNFHFILFDFC</sequence>
<dbReference type="InterPro" id="IPR010562">
    <property type="entry name" value="Haemolymph_juvenile_hormone-bd"/>
</dbReference>
<name>A0A5E4QV62_9NEOP</name>
<dbReference type="Gene3D" id="3.15.10.30">
    <property type="entry name" value="Haemolymph juvenile hormone binding protein"/>
    <property type="match status" value="1"/>
</dbReference>
<evidence type="ECO:0000313" key="1">
    <source>
        <dbReference type="EMBL" id="VVD01865.1"/>
    </source>
</evidence>
<proteinExistence type="predicted"/>
<dbReference type="EMBL" id="FZQP02005556">
    <property type="protein sequence ID" value="VVD01865.1"/>
    <property type="molecule type" value="Genomic_DNA"/>
</dbReference>
<evidence type="ECO:0000313" key="2">
    <source>
        <dbReference type="Proteomes" id="UP000324832"/>
    </source>
</evidence>
<reference evidence="1 2" key="1">
    <citation type="submission" date="2017-07" db="EMBL/GenBank/DDBJ databases">
        <authorList>
            <person name="Talla V."/>
            <person name="Backstrom N."/>
        </authorList>
    </citation>
    <scope>NUCLEOTIDE SEQUENCE [LARGE SCALE GENOMIC DNA]</scope>
</reference>
<gene>
    <name evidence="1" type="ORF">LSINAPIS_LOCUS12188</name>
</gene>
<accession>A0A5E4QV62</accession>